<feature type="transmembrane region" description="Helical" evidence="6">
    <location>
        <begin position="145"/>
        <end position="164"/>
    </location>
</feature>
<feature type="transmembrane region" description="Helical" evidence="6">
    <location>
        <begin position="320"/>
        <end position="345"/>
    </location>
</feature>
<dbReference type="EMBL" id="JBHUMV010000006">
    <property type="protein sequence ID" value="MFD2755223.1"/>
    <property type="molecule type" value="Genomic_DNA"/>
</dbReference>
<evidence type="ECO:0000256" key="3">
    <source>
        <dbReference type="ARBA" id="ARBA00022692"/>
    </source>
</evidence>
<evidence type="ECO:0000256" key="6">
    <source>
        <dbReference type="SAM" id="Phobius"/>
    </source>
</evidence>
<dbReference type="Pfam" id="PF07690">
    <property type="entry name" value="MFS_1"/>
    <property type="match status" value="1"/>
</dbReference>
<feature type="transmembrane region" description="Helical" evidence="6">
    <location>
        <begin position="289"/>
        <end position="308"/>
    </location>
</feature>
<organism evidence="8 9">
    <name type="scientific">Comamonas terrae</name>
    <dbReference type="NCBI Taxonomy" id="673548"/>
    <lineage>
        <taxon>Bacteria</taxon>
        <taxon>Pseudomonadati</taxon>
        <taxon>Pseudomonadota</taxon>
        <taxon>Betaproteobacteria</taxon>
        <taxon>Burkholderiales</taxon>
        <taxon>Comamonadaceae</taxon>
        <taxon>Comamonas</taxon>
    </lineage>
</organism>
<evidence type="ECO:0000256" key="1">
    <source>
        <dbReference type="ARBA" id="ARBA00004651"/>
    </source>
</evidence>
<comment type="caution">
    <text evidence="8">The sequence shown here is derived from an EMBL/GenBank/DDBJ whole genome shotgun (WGS) entry which is preliminary data.</text>
</comment>
<dbReference type="InterPro" id="IPR011701">
    <property type="entry name" value="MFS"/>
</dbReference>
<evidence type="ECO:0000256" key="5">
    <source>
        <dbReference type="ARBA" id="ARBA00023136"/>
    </source>
</evidence>
<keyword evidence="5 6" id="KW-0472">Membrane</keyword>
<feature type="transmembrane region" description="Helical" evidence="6">
    <location>
        <begin position="257"/>
        <end position="277"/>
    </location>
</feature>
<dbReference type="InterPro" id="IPR020846">
    <property type="entry name" value="MFS_dom"/>
</dbReference>
<keyword evidence="3 6" id="KW-0812">Transmembrane</keyword>
<keyword evidence="4 6" id="KW-1133">Transmembrane helix</keyword>
<dbReference type="Gene3D" id="1.20.1250.20">
    <property type="entry name" value="MFS general substrate transporter like domains"/>
    <property type="match status" value="1"/>
</dbReference>
<accession>A0ABW5UPB3</accession>
<dbReference type="InterPro" id="IPR036259">
    <property type="entry name" value="MFS_trans_sf"/>
</dbReference>
<feature type="transmembrane region" description="Helical" evidence="6">
    <location>
        <begin position="116"/>
        <end position="133"/>
    </location>
</feature>
<reference evidence="9" key="1">
    <citation type="journal article" date="2019" name="Int. J. Syst. Evol. Microbiol.">
        <title>The Global Catalogue of Microorganisms (GCM) 10K type strain sequencing project: providing services to taxonomists for standard genome sequencing and annotation.</title>
        <authorList>
            <consortium name="The Broad Institute Genomics Platform"/>
            <consortium name="The Broad Institute Genome Sequencing Center for Infectious Disease"/>
            <person name="Wu L."/>
            <person name="Ma J."/>
        </authorList>
    </citation>
    <scope>NUCLEOTIDE SEQUENCE [LARGE SCALE GENOMIC DNA]</scope>
    <source>
        <strain evidence="9">TISTR 1906</strain>
    </source>
</reference>
<evidence type="ECO:0000256" key="2">
    <source>
        <dbReference type="ARBA" id="ARBA00022475"/>
    </source>
</evidence>
<dbReference type="PROSITE" id="PS50850">
    <property type="entry name" value="MFS"/>
    <property type="match status" value="1"/>
</dbReference>
<feature type="transmembrane region" description="Helical" evidence="6">
    <location>
        <begin position="170"/>
        <end position="188"/>
    </location>
</feature>
<feature type="domain" description="Major facilitator superfamily (MFS) profile" evidence="7">
    <location>
        <begin position="17"/>
        <end position="415"/>
    </location>
</feature>
<feature type="transmembrane region" description="Helical" evidence="6">
    <location>
        <begin position="357"/>
        <end position="379"/>
    </location>
</feature>
<feature type="transmembrane region" description="Helical" evidence="6">
    <location>
        <begin position="224"/>
        <end position="245"/>
    </location>
</feature>
<evidence type="ECO:0000259" key="7">
    <source>
        <dbReference type="PROSITE" id="PS50850"/>
    </source>
</evidence>
<keyword evidence="2" id="KW-1003">Cell membrane</keyword>
<evidence type="ECO:0000256" key="4">
    <source>
        <dbReference type="ARBA" id="ARBA00022989"/>
    </source>
</evidence>
<dbReference type="PANTHER" id="PTHR43124">
    <property type="entry name" value="PURINE EFFLUX PUMP PBUE"/>
    <property type="match status" value="1"/>
</dbReference>
<dbReference type="CDD" id="cd06174">
    <property type="entry name" value="MFS"/>
    <property type="match status" value="1"/>
</dbReference>
<comment type="subcellular location">
    <subcellularLocation>
        <location evidence="1">Cell membrane</location>
        <topology evidence="1">Multi-pass membrane protein</topology>
    </subcellularLocation>
</comment>
<dbReference type="RefSeq" id="WP_066478308.1">
    <property type="nucleotide sequence ID" value="NZ_BCNT01000008.1"/>
</dbReference>
<feature type="transmembrane region" description="Helical" evidence="6">
    <location>
        <begin position="53"/>
        <end position="73"/>
    </location>
</feature>
<feature type="transmembrane region" description="Helical" evidence="6">
    <location>
        <begin position="85"/>
        <end position="110"/>
    </location>
</feature>
<sequence length="416" mass="43370">MVKETGRETGPKNGLNPSWIVVGAGVSVALHVGKLPPAVAALQRELGISLVQAGFLLSTVQVAGMLLGLAVGLGADRWGLRRSMLWGLALVGLSSMLGAAATGFGGLLGLRALEGLGFLLVAMPGPGLIRRHVAARELSARMGWWGTYMPLGSALGLLLGPWVLQAASWQSWWLLLGAVSLCAALAVWRGVPADPRAGGEPAHAGAGVGWRPRLALTLRSPGPWLVALSFAVYSGQWMGVIGFLPTMYAQAGMGTRLAGMLTALVAAANMVGNIASGRLLQRGWPVRRSLQTGFVLMGLSALLAYVQFDGQPLAPLWLRFTAVMVFSAAGGLIPGTLFTSAVHLAPSQNTVSTTVGFMQQWSCVGQFAGPPAVAAVATLMGGWQWTWAVTGLMCAAGWLLALGVQRIWLMRSAPAP</sequence>
<proteinExistence type="predicted"/>
<dbReference type="PANTHER" id="PTHR43124:SF3">
    <property type="entry name" value="CHLORAMPHENICOL EFFLUX PUMP RV0191"/>
    <property type="match status" value="1"/>
</dbReference>
<gene>
    <name evidence="8" type="ORF">ACFSW6_14085</name>
</gene>
<keyword evidence="9" id="KW-1185">Reference proteome</keyword>
<name>A0ABW5UPB3_9BURK</name>
<feature type="transmembrane region" description="Helical" evidence="6">
    <location>
        <begin position="385"/>
        <end position="404"/>
    </location>
</feature>
<protein>
    <submittedName>
        <fullName evidence="8">CynX/NimT family MFS transporter</fullName>
    </submittedName>
</protein>
<dbReference type="InterPro" id="IPR050189">
    <property type="entry name" value="MFS_Efflux_Transporters"/>
</dbReference>
<dbReference type="SUPFAM" id="SSF103473">
    <property type="entry name" value="MFS general substrate transporter"/>
    <property type="match status" value="1"/>
</dbReference>
<dbReference type="Proteomes" id="UP001597463">
    <property type="component" value="Unassembled WGS sequence"/>
</dbReference>
<evidence type="ECO:0000313" key="8">
    <source>
        <dbReference type="EMBL" id="MFD2755223.1"/>
    </source>
</evidence>
<evidence type="ECO:0000313" key="9">
    <source>
        <dbReference type="Proteomes" id="UP001597463"/>
    </source>
</evidence>